<reference evidence="3" key="3">
    <citation type="submission" date="2025-09" db="UniProtKB">
        <authorList>
            <consortium name="Ensembl"/>
        </authorList>
    </citation>
    <scope>IDENTIFICATION</scope>
</reference>
<keyword evidence="4" id="KW-1185">Reference proteome</keyword>
<protein>
    <submittedName>
        <fullName evidence="3">Zgc:153615</fullName>
    </submittedName>
</protein>
<dbReference type="Pfam" id="PF10148">
    <property type="entry name" value="SCHIP-1_C"/>
    <property type="match status" value="1"/>
</dbReference>
<dbReference type="AlphaFoldDB" id="A0A8C7V071"/>
<dbReference type="InterPro" id="IPR015649">
    <property type="entry name" value="SCHIP_1_C"/>
</dbReference>
<feature type="domain" description="Schwannomin interacting protein 1 C-terminal" evidence="2">
    <location>
        <begin position="12"/>
        <end position="234"/>
    </location>
</feature>
<feature type="region of interest" description="Disordered" evidence="1">
    <location>
        <begin position="63"/>
        <end position="113"/>
    </location>
</feature>
<reference evidence="3" key="2">
    <citation type="submission" date="2025-08" db="UniProtKB">
        <authorList>
            <consortium name="Ensembl"/>
        </authorList>
    </citation>
    <scope>IDENTIFICATION</scope>
</reference>
<evidence type="ECO:0000256" key="1">
    <source>
        <dbReference type="SAM" id="MobiDB-lite"/>
    </source>
</evidence>
<dbReference type="PANTHER" id="PTHR13103">
    <property type="entry name" value="SCHWANNOMIN INTERACTING PROTEIN 1"/>
    <property type="match status" value="1"/>
</dbReference>
<dbReference type="GeneTree" id="ENSGT00390000011127"/>
<dbReference type="PANTHER" id="PTHR13103:SF4">
    <property type="entry name" value="SCHWANNOMIN-INTERACTING PROTEIN 1-LIKE ISOFORM X1"/>
    <property type="match status" value="1"/>
</dbReference>
<reference evidence="3" key="1">
    <citation type="submission" date="2020-07" db="EMBL/GenBank/DDBJ databases">
        <title>A long reads based de novo assembly of the rainbow trout Arlee double haploid line genome.</title>
        <authorList>
            <person name="Gao G."/>
            <person name="Palti Y."/>
        </authorList>
    </citation>
    <scope>NUCLEOTIDE SEQUENCE [LARGE SCALE GENOMIC DNA]</scope>
</reference>
<name>A0A8C7V071_ONCMY</name>
<dbReference type="GO" id="GO:0030054">
    <property type="term" value="C:cell junction"/>
    <property type="evidence" value="ECO:0007669"/>
    <property type="project" value="TreeGrafter"/>
</dbReference>
<evidence type="ECO:0000259" key="2">
    <source>
        <dbReference type="Pfam" id="PF10148"/>
    </source>
</evidence>
<accession>A0A8C7V071</accession>
<feature type="compositionally biased region" description="Basic and acidic residues" evidence="1">
    <location>
        <begin position="64"/>
        <end position="78"/>
    </location>
</feature>
<gene>
    <name evidence="3" type="primary">LOC110530153</name>
</gene>
<dbReference type="InterPro" id="IPR039045">
    <property type="entry name" value="SCHIP_1"/>
</dbReference>
<dbReference type="GO" id="GO:0005886">
    <property type="term" value="C:plasma membrane"/>
    <property type="evidence" value="ECO:0007669"/>
    <property type="project" value="TreeGrafter"/>
</dbReference>
<organism evidence="3 4">
    <name type="scientific">Oncorhynchus mykiss</name>
    <name type="common">Rainbow trout</name>
    <name type="synonym">Salmo gairdneri</name>
    <dbReference type="NCBI Taxonomy" id="8022"/>
    <lineage>
        <taxon>Eukaryota</taxon>
        <taxon>Metazoa</taxon>
        <taxon>Chordata</taxon>
        <taxon>Craniata</taxon>
        <taxon>Vertebrata</taxon>
        <taxon>Euteleostomi</taxon>
        <taxon>Actinopterygii</taxon>
        <taxon>Neopterygii</taxon>
        <taxon>Teleostei</taxon>
        <taxon>Protacanthopterygii</taxon>
        <taxon>Salmoniformes</taxon>
        <taxon>Salmonidae</taxon>
        <taxon>Salmoninae</taxon>
        <taxon>Oncorhynchus</taxon>
    </lineage>
</organism>
<sequence>MVHQEKRVYQAQRNDRESIRQKLALGSFYDDEEPVIYNSCSKNGLPTRPPSGVNLQVCFVNDSSSDKDSDAEDSKTETSLDTPLSPVVHAIDSKQSSSLSDRDTGEEDSDPLEDCGFWRVQRRLQEEARVALALARPMARMQVEVERQIQLHRRSPVADLLPHLPHISEGLMKRSLRRGDMRDMSLGQLQVITNDLHSQIQSLNEELVQLLLMRDELHVEQDAMLVDVEDMTRWRAPFIPSTMTTEAHTHIHVLIYTHTHMY</sequence>
<proteinExistence type="predicted"/>
<feature type="compositionally biased region" description="Acidic residues" evidence="1">
    <location>
        <begin position="104"/>
        <end position="113"/>
    </location>
</feature>
<evidence type="ECO:0000313" key="4">
    <source>
        <dbReference type="Proteomes" id="UP000694395"/>
    </source>
</evidence>
<dbReference type="Ensembl" id="ENSOMYT00000110975.2">
    <property type="protein sequence ID" value="ENSOMYP00000102320.2"/>
    <property type="gene ID" value="ENSOMYG00000004856.2"/>
</dbReference>
<dbReference type="Proteomes" id="UP000694395">
    <property type="component" value="Chromosome 8"/>
</dbReference>
<evidence type="ECO:0000313" key="3">
    <source>
        <dbReference type="Ensembl" id="ENSOMYP00000102320.2"/>
    </source>
</evidence>
<dbReference type="GO" id="GO:0035332">
    <property type="term" value="P:positive regulation of hippo signaling"/>
    <property type="evidence" value="ECO:0007669"/>
    <property type="project" value="TreeGrafter"/>
</dbReference>